<evidence type="ECO:0000256" key="6">
    <source>
        <dbReference type="ARBA" id="ARBA00012683"/>
    </source>
</evidence>
<dbReference type="SUPFAM" id="SSF52467">
    <property type="entry name" value="DHS-like NAD/FAD-binding domain"/>
    <property type="match status" value="1"/>
</dbReference>
<proteinExistence type="inferred from homology"/>
<dbReference type="PANTHER" id="PTHR11703">
    <property type="entry name" value="DEOXYHYPUSINE SYNTHASE"/>
    <property type="match status" value="1"/>
</dbReference>
<dbReference type="InterPro" id="IPR036553">
    <property type="entry name" value="RPTC_insert"/>
</dbReference>
<dbReference type="SUPFAM" id="SSF55205">
    <property type="entry name" value="EPT/RTPC-like"/>
    <property type="match status" value="1"/>
</dbReference>
<dbReference type="InterPro" id="IPR002773">
    <property type="entry name" value="Deoxyhypusine_synthase"/>
</dbReference>
<keyword evidence="8" id="KW-0808">Transferase</keyword>
<accession>A0A436ZUQ2</accession>
<dbReference type="InterPro" id="IPR037136">
    <property type="entry name" value="RNA3'_phos_cyclase_dom_sf"/>
</dbReference>
<comment type="function">
    <text evidence="3">Catalyzes the NAD-dependent oxidative cleavage of spermidine and the subsequent transfer of the butylamine moiety of spermidine to the epsilon-amino group of a specific lysine residue of the eIF-5A precursor protein to form the intermediate deoxyhypusine residue.</text>
</comment>
<dbReference type="InterPro" id="IPR023797">
    <property type="entry name" value="RNA3'_phos_cyclase_dom"/>
</dbReference>
<dbReference type="AlphaFoldDB" id="A0A436ZUQ2"/>
<evidence type="ECO:0000256" key="4">
    <source>
        <dbReference type="ARBA" id="ARBA00005041"/>
    </source>
</evidence>
<keyword evidence="9" id="KW-0520">NAD</keyword>
<dbReference type="GO" id="GO:0005737">
    <property type="term" value="C:cytoplasm"/>
    <property type="evidence" value="ECO:0007669"/>
    <property type="project" value="TreeGrafter"/>
</dbReference>
<evidence type="ECO:0000256" key="9">
    <source>
        <dbReference type="ARBA" id="ARBA00023027"/>
    </source>
</evidence>
<dbReference type="Pfam" id="PF01916">
    <property type="entry name" value="DS"/>
    <property type="match status" value="1"/>
</dbReference>
<dbReference type="NCBIfam" id="TIGR00321">
    <property type="entry name" value="dhys"/>
    <property type="match status" value="1"/>
</dbReference>
<reference evidence="12 13" key="1">
    <citation type="submission" date="2019-01" db="EMBL/GenBank/DDBJ databases">
        <title>Intercellular communication is required for trap formation in the nematode-trapping fungus Duddingtonia flagrans.</title>
        <authorList>
            <person name="Youssar L."/>
            <person name="Wernet V."/>
            <person name="Hensel N."/>
            <person name="Hildebrandt H.-G."/>
            <person name="Fischer R."/>
        </authorList>
    </citation>
    <scope>NUCLEOTIDE SEQUENCE [LARGE SCALE GENOMIC DNA]</scope>
    <source>
        <strain evidence="12 13">CBS H-5679</strain>
    </source>
</reference>
<evidence type="ECO:0000256" key="8">
    <source>
        <dbReference type="ARBA" id="ARBA00022679"/>
    </source>
</evidence>
<comment type="cofactor">
    <cofactor evidence="2">
        <name>NAD(+)</name>
        <dbReference type="ChEBI" id="CHEBI:57540"/>
    </cofactor>
</comment>
<comment type="similarity">
    <text evidence="5">Belongs to the deoxyhypusine synthase family.</text>
</comment>
<dbReference type="InterPro" id="IPR036982">
    <property type="entry name" value="Deoxyhypusine_synthase_sf"/>
</dbReference>
<keyword evidence="10" id="KW-0386">Hypusine biosynthesis</keyword>
<evidence type="ECO:0000256" key="1">
    <source>
        <dbReference type="ARBA" id="ARBA00000952"/>
    </source>
</evidence>
<dbReference type="EC" id="2.5.1.46" evidence="6"/>
<dbReference type="GeneID" id="93589193"/>
<evidence type="ECO:0000256" key="5">
    <source>
        <dbReference type="ARBA" id="ARBA00009892"/>
    </source>
</evidence>
<dbReference type="GO" id="GO:0034038">
    <property type="term" value="F:deoxyhypusine synthase activity"/>
    <property type="evidence" value="ECO:0007669"/>
    <property type="project" value="UniProtKB-EC"/>
</dbReference>
<dbReference type="Pfam" id="PF01137">
    <property type="entry name" value="RTC"/>
    <property type="match status" value="1"/>
</dbReference>
<sequence length="756" mass="83324">MEDKGATGPAKAVDAVLVQSAPMPEGSVQVKGIDFNEYSGRPITIDDIVRNMSNMGFQASNLGKAIEVVDRMRSWKDPADPSKRPTIFLGYTSNLISSGLRETIRYLVQHRHVSAIVTTAGGVEEDFIKCLAPTYMGAFHLDGATLRKSGMNRIGNLVVPNDNYCKFEDWVVPILDKMLEEQEASSSLPADERIHWTPSKVIHRLGKEINHEDSVYYWAYKNDIPVFCPALTDGSLGDMLFFHTFKASPQMLRIDIVEDIRRINTLAMNAACTGIIVLGGGVVKHHIANANLMRNGADYAVFVNTANEFDGSDAGARPDEAVSWGKIKIGGEAVKVYAEATIVFPLIVAATFAKEHELIDVLSSGGQLLRTAAGLSSLLEQPIEIHDVRGNREGKKGKKGGLRAQHIACLSTLAKWSSSNTGHLRNESTELSFLPRKRKASQVSYRYWTERDIPGNSSPKRTATIEIGGVGSIMLLLQAVLPYILYNGPKKGEEPTPLHLTVMGGTHVSKAPTLDYFTQVFVPTLKNLGYPEITVTESKKGWSTGPTIPGEIEVVIPSIPAGTTIPGFTMKEPGEIVGYDITFIVPEDARRSFRETLNVWFEDRAPGVDMDIVKDEDSGHNARFYLLIVAKTSNGYRIARDWIWDRKKGEVHKVAHEMTRKVWGWVQEEIEHGGCVDHYLQDQLVIYQVLAEGESLVNGGALGEGSLHTQTVRWVGSEVADVKWQTVLEEGDEEEVKAMYRCKGVGLVSSTGEGWE</sequence>
<dbReference type="Proteomes" id="UP000283090">
    <property type="component" value="Unassembled WGS sequence"/>
</dbReference>
<dbReference type="InterPro" id="IPR029035">
    <property type="entry name" value="DHS-like_NAD/FAD-binding_dom"/>
</dbReference>
<evidence type="ECO:0000256" key="2">
    <source>
        <dbReference type="ARBA" id="ARBA00001911"/>
    </source>
</evidence>
<dbReference type="VEuPathDB" id="FungiDB:DFL_006882"/>
<comment type="caution">
    <text evidence="12">The sequence shown here is derived from an EMBL/GenBank/DDBJ whole genome shotgun (WGS) entry which is preliminary data.</text>
</comment>
<feature type="domain" description="RNA 3'-terminal phosphate cyclase" evidence="11">
    <location>
        <begin position="363"/>
        <end position="724"/>
    </location>
</feature>
<evidence type="ECO:0000313" key="13">
    <source>
        <dbReference type="Proteomes" id="UP000283090"/>
    </source>
</evidence>
<dbReference type="EMBL" id="SAEB01000009">
    <property type="protein sequence ID" value="RVD82456.1"/>
    <property type="molecule type" value="Genomic_DNA"/>
</dbReference>
<evidence type="ECO:0000313" key="12">
    <source>
        <dbReference type="EMBL" id="RVD82456.1"/>
    </source>
</evidence>
<comment type="catalytic activity">
    <reaction evidence="1">
        <text>[eIF5A protein]-L-lysine + spermidine = [eIF5A protein]-deoxyhypusine + propane-1,3-diamine</text>
        <dbReference type="Rhea" id="RHEA:33299"/>
        <dbReference type="Rhea" id="RHEA-COMP:10143"/>
        <dbReference type="Rhea" id="RHEA-COMP:10144"/>
        <dbReference type="ChEBI" id="CHEBI:29969"/>
        <dbReference type="ChEBI" id="CHEBI:57484"/>
        <dbReference type="ChEBI" id="CHEBI:57834"/>
        <dbReference type="ChEBI" id="CHEBI:82657"/>
        <dbReference type="EC" id="2.5.1.46"/>
    </reaction>
</comment>
<name>A0A436ZUQ2_ARTFL</name>
<dbReference type="STRING" id="97331.A0A436ZUQ2"/>
<dbReference type="PANTHER" id="PTHR11703:SF0">
    <property type="entry name" value="DEOXYHYPUSINE SYNTHASE"/>
    <property type="match status" value="1"/>
</dbReference>
<dbReference type="InterPro" id="IPR013792">
    <property type="entry name" value="RNA3'P_cycl/enolpyr_Trfase_a/b"/>
</dbReference>
<dbReference type="Gene3D" id="3.65.10.20">
    <property type="entry name" value="RNA 3'-terminal phosphate cyclase domain"/>
    <property type="match status" value="1"/>
</dbReference>
<evidence type="ECO:0000259" key="11">
    <source>
        <dbReference type="Pfam" id="PF01137"/>
    </source>
</evidence>
<organism evidence="12 13">
    <name type="scientific">Arthrobotrys flagrans</name>
    <name type="common">Nematode-trapping fungus</name>
    <name type="synonym">Trichothecium flagrans</name>
    <dbReference type="NCBI Taxonomy" id="97331"/>
    <lineage>
        <taxon>Eukaryota</taxon>
        <taxon>Fungi</taxon>
        <taxon>Dikarya</taxon>
        <taxon>Ascomycota</taxon>
        <taxon>Pezizomycotina</taxon>
        <taxon>Orbiliomycetes</taxon>
        <taxon>Orbiliales</taxon>
        <taxon>Orbiliaceae</taxon>
        <taxon>Arthrobotrys</taxon>
    </lineage>
</organism>
<keyword evidence="13" id="KW-1185">Reference proteome</keyword>
<dbReference type="Gene3D" id="3.40.910.10">
    <property type="entry name" value="Deoxyhypusine synthase"/>
    <property type="match status" value="1"/>
</dbReference>
<evidence type="ECO:0000256" key="10">
    <source>
        <dbReference type="ARBA" id="ARBA00023256"/>
    </source>
</evidence>
<gene>
    <name evidence="12" type="ORF">DFL_006882</name>
</gene>
<dbReference type="RefSeq" id="XP_067488000.1">
    <property type="nucleotide sequence ID" value="XM_067636376.1"/>
</dbReference>
<dbReference type="OrthoDB" id="294378at2759"/>
<evidence type="ECO:0000256" key="3">
    <source>
        <dbReference type="ARBA" id="ARBA00002823"/>
    </source>
</evidence>
<dbReference type="FunFam" id="3.40.910.10:FF:000003">
    <property type="entry name" value="Deoxyhypusine synthase"/>
    <property type="match status" value="1"/>
</dbReference>
<comment type="pathway">
    <text evidence="4">Protein modification; eIF5A hypusination.</text>
</comment>
<dbReference type="Gene3D" id="3.30.360.20">
    <property type="entry name" value="RNA 3'-terminal phosphate cyclase, insert domain"/>
    <property type="match status" value="1"/>
</dbReference>
<evidence type="ECO:0000256" key="7">
    <source>
        <dbReference type="ARBA" id="ARBA00020607"/>
    </source>
</evidence>
<protein>
    <recommendedName>
        <fullName evidence="7">Deoxyhypusine synthase</fullName>
        <ecNumber evidence="6">2.5.1.46</ecNumber>
    </recommendedName>
</protein>